<dbReference type="OrthoDB" id="428263at2"/>
<evidence type="ECO:0000313" key="3">
    <source>
        <dbReference type="Proteomes" id="UP000177870"/>
    </source>
</evidence>
<dbReference type="STRING" id="1458985.BJP34_30820"/>
<keyword evidence="1" id="KW-0472">Membrane</keyword>
<feature type="transmembrane region" description="Helical" evidence="1">
    <location>
        <begin position="88"/>
        <end position="113"/>
    </location>
</feature>
<protein>
    <recommendedName>
        <fullName evidence="4">DUF1772 domain-containing protein</fullName>
    </recommendedName>
</protein>
<evidence type="ECO:0008006" key="4">
    <source>
        <dbReference type="Google" id="ProtNLM"/>
    </source>
</evidence>
<dbReference type="RefSeq" id="WP_070395637.1">
    <property type="nucleotide sequence ID" value="NZ_CP017599.1"/>
</dbReference>
<accession>A0A1D8U020</accession>
<gene>
    <name evidence="2" type="ORF">BJP34_30820</name>
</gene>
<evidence type="ECO:0000256" key="1">
    <source>
        <dbReference type="SAM" id="Phobius"/>
    </source>
</evidence>
<dbReference type="EMBL" id="CP017599">
    <property type="protein sequence ID" value="AOX03251.1"/>
    <property type="molecule type" value="Genomic_DNA"/>
</dbReference>
<feature type="transmembrane region" description="Helical" evidence="1">
    <location>
        <begin position="57"/>
        <end position="81"/>
    </location>
</feature>
<keyword evidence="1" id="KW-0812">Transmembrane</keyword>
<name>A0A1D8U020_9CYAN</name>
<evidence type="ECO:0000313" key="2">
    <source>
        <dbReference type="EMBL" id="AOX03251.1"/>
    </source>
</evidence>
<reference evidence="3" key="1">
    <citation type="submission" date="2016-10" db="EMBL/GenBank/DDBJ databases">
        <title>Comparative genomics uncovers the prolific and rare metabolic potential of the cyanobacterial genus Moorea.</title>
        <authorList>
            <person name="Leao T."/>
            <person name="Castelao G."/>
            <person name="Korobeynikov A."/>
            <person name="Monroe E.A."/>
            <person name="Podell S."/>
            <person name="Glukhov E."/>
            <person name="Allen E."/>
            <person name="Gerwick W.H."/>
            <person name="Gerwick L."/>
        </authorList>
    </citation>
    <scope>NUCLEOTIDE SEQUENCE [LARGE SCALE GENOMIC DNA]</scope>
    <source>
        <strain evidence="3">PAL-8-15-08-1</strain>
    </source>
</reference>
<dbReference type="Pfam" id="PF08592">
    <property type="entry name" value="Anthrone_oxy"/>
    <property type="match status" value="1"/>
</dbReference>
<dbReference type="KEGG" id="mpro:BJP34_30820"/>
<dbReference type="Proteomes" id="UP000177870">
    <property type="component" value="Chromosome"/>
</dbReference>
<feature type="transmembrane region" description="Helical" evidence="1">
    <location>
        <begin position="140"/>
        <end position="162"/>
    </location>
</feature>
<dbReference type="AlphaFoldDB" id="A0A1D8U020"/>
<keyword evidence="1" id="KW-1133">Transmembrane helix</keyword>
<dbReference type="InterPro" id="IPR013901">
    <property type="entry name" value="Anthrone_oxy"/>
</dbReference>
<organism evidence="2 3">
    <name type="scientific">Moorena producens PAL-8-15-08-1</name>
    <dbReference type="NCBI Taxonomy" id="1458985"/>
    <lineage>
        <taxon>Bacteria</taxon>
        <taxon>Bacillati</taxon>
        <taxon>Cyanobacteriota</taxon>
        <taxon>Cyanophyceae</taxon>
        <taxon>Coleofasciculales</taxon>
        <taxon>Coleofasciculaceae</taxon>
        <taxon>Moorena</taxon>
    </lineage>
</organism>
<feature type="transmembrane region" description="Helical" evidence="1">
    <location>
        <begin position="12"/>
        <end position="37"/>
    </location>
</feature>
<proteinExistence type="predicted"/>
<sequence length="164" mass="17683">MVTVHNFRFSLMLLTAIGSGLAAGIFFAFSTFVMKALAQQPPAQGIATMQSINITVINPWFMLAFLGTAAAGTLLTISLLLQSHQPGAVYWLAGTLLYLIGTIGVTFACNIPLNDALAIVTPDSAEATTLWARFLTDWTFWNHVRTVAAFLAAMLFTIALCVRP</sequence>